<dbReference type="Pfam" id="PF10590">
    <property type="entry name" value="PNP_phzG_C"/>
    <property type="match status" value="1"/>
</dbReference>
<comment type="pathway">
    <text evidence="4">Cofactor metabolism; pyridoxal 5'-phosphate salvage; pyridoxal 5'-phosphate from pyridoxine 5'-phosphate: step 1/1.</text>
</comment>
<keyword evidence="7" id="KW-0285">Flavoprotein</keyword>
<comment type="function">
    <text evidence="2">Catalyzes the oxidation of either pyridoxine 5'-phosphate (PNP) or pyridoxamine 5'-phosphate (PMP) into pyridoxal 5'-phosphate (PLP).</text>
</comment>
<dbReference type="Gene3D" id="2.30.110.10">
    <property type="entry name" value="Electron Transport, Fmn-binding Protein, Chain A"/>
    <property type="match status" value="1"/>
</dbReference>
<dbReference type="NCBIfam" id="NF004231">
    <property type="entry name" value="PRK05679.1"/>
    <property type="match status" value="1"/>
</dbReference>
<comment type="pathway">
    <text evidence="3">Cofactor metabolism; pyridoxal 5'-phosphate salvage; pyridoxal 5'-phosphate from pyridoxamine 5'-phosphate: step 1/1.</text>
</comment>
<evidence type="ECO:0000313" key="12">
    <source>
        <dbReference type="EMBL" id="KJH52447.1"/>
    </source>
</evidence>
<dbReference type="STRING" id="29172.A0A0D8Y8B8"/>
<reference evidence="12 13" key="1">
    <citation type="submission" date="2013-11" db="EMBL/GenBank/DDBJ databases">
        <title>Draft genome of the bovine lungworm Dictyocaulus viviparus.</title>
        <authorList>
            <person name="Mitreva M."/>
        </authorList>
    </citation>
    <scope>NUCLEOTIDE SEQUENCE [LARGE SCALE GENOMIC DNA]</scope>
    <source>
        <strain evidence="12 13">HannoverDv2000</strain>
    </source>
</reference>
<dbReference type="InterPro" id="IPR011576">
    <property type="entry name" value="Pyridox_Oxase_N"/>
</dbReference>
<dbReference type="EC" id="1.4.3.5" evidence="6"/>
<evidence type="ECO:0000256" key="1">
    <source>
        <dbReference type="ARBA" id="ARBA00001917"/>
    </source>
</evidence>
<dbReference type="PROSITE" id="PS01064">
    <property type="entry name" value="PYRIDOX_OXIDASE"/>
    <property type="match status" value="1"/>
</dbReference>
<evidence type="ECO:0000256" key="6">
    <source>
        <dbReference type="ARBA" id="ARBA00012801"/>
    </source>
</evidence>
<evidence type="ECO:0000259" key="11">
    <source>
        <dbReference type="Pfam" id="PF10590"/>
    </source>
</evidence>
<dbReference type="PANTHER" id="PTHR10851:SF0">
    <property type="entry name" value="PYRIDOXINE-5'-PHOSPHATE OXIDASE"/>
    <property type="match status" value="1"/>
</dbReference>
<dbReference type="InterPro" id="IPR019576">
    <property type="entry name" value="Pyridoxamine_oxidase_dimer_C"/>
</dbReference>
<dbReference type="InterPro" id="IPR019740">
    <property type="entry name" value="Pyridox_Oxase_CS"/>
</dbReference>
<proteinExistence type="inferred from homology"/>
<gene>
    <name evidence="12" type="ORF">DICVIV_01292</name>
</gene>
<evidence type="ECO:0000256" key="3">
    <source>
        <dbReference type="ARBA" id="ARBA00004738"/>
    </source>
</evidence>
<dbReference type="Pfam" id="PF01243">
    <property type="entry name" value="PNPOx_N"/>
    <property type="match status" value="1"/>
</dbReference>
<dbReference type="OrthoDB" id="303614at2759"/>
<dbReference type="InterPro" id="IPR012349">
    <property type="entry name" value="Split_barrel_FMN-bd"/>
</dbReference>
<dbReference type="GO" id="GO:0008615">
    <property type="term" value="P:pyridoxine biosynthetic process"/>
    <property type="evidence" value="ECO:0007669"/>
    <property type="project" value="InterPro"/>
</dbReference>
<reference evidence="13" key="2">
    <citation type="journal article" date="2016" name="Sci. Rep.">
        <title>Dictyocaulus viviparus genome, variome and transcriptome elucidate lungworm biology and support future intervention.</title>
        <authorList>
            <person name="McNulty S.N."/>
            <person name="Strube C."/>
            <person name="Rosa B.A."/>
            <person name="Martin J.C."/>
            <person name="Tyagi R."/>
            <person name="Choi Y.J."/>
            <person name="Wang Q."/>
            <person name="Hallsworth Pepin K."/>
            <person name="Zhang X."/>
            <person name="Ozersky P."/>
            <person name="Wilson R.K."/>
            <person name="Sternberg P.W."/>
            <person name="Gasser R.B."/>
            <person name="Mitreva M."/>
        </authorList>
    </citation>
    <scope>NUCLEOTIDE SEQUENCE [LARGE SCALE GENOMIC DNA]</scope>
    <source>
        <strain evidence="13">HannoverDv2000</strain>
    </source>
</reference>
<accession>A0A0D8Y8B8</accession>
<evidence type="ECO:0000256" key="9">
    <source>
        <dbReference type="ARBA" id="ARBA00023002"/>
    </source>
</evidence>
<evidence type="ECO:0000256" key="8">
    <source>
        <dbReference type="ARBA" id="ARBA00022643"/>
    </source>
</evidence>
<dbReference type="UniPathway" id="UPA01068">
    <property type="reaction ID" value="UER00304"/>
</dbReference>
<dbReference type="Proteomes" id="UP000053766">
    <property type="component" value="Unassembled WGS sequence"/>
</dbReference>
<dbReference type="GO" id="GO:0004733">
    <property type="term" value="F:pyridoxamine phosphate oxidase activity"/>
    <property type="evidence" value="ECO:0007669"/>
    <property type="project" value="UniProtKB-EC"/>
</dbReference>
<dbReference type="InterPro" id="IPR000659">
    <property type="entry name" value="Pyridox_Oxase"/>
</dbReference>
<evidence type="ECO:0000256" key="4">
    <source>
        <dbReference type="ARBA" id="ARBA00005037"/>
    </source>
</evidence>
<evidence type="ECO:0000256" key="5">
    <source>
        <dbReference type="ARBA" id="ARBA00007301"/>
    </source>
</evidence>
<protein>
    <recommendedName>
        <fullName evidence="6">pyridoxal 5'-phosphate synthase</fullName>
        <ecNumber evidence="6">1.4.3.5</ecNumber>
    </recommendedName>
</protein>
<dbReference type="PANTHER" id="PTHR10851">
    <property type="entry name" value="PYRIDOXINE-5-PHOSPHATE OXIDASE"/>
    <property type="match status" value="1"/>
</dbReference>
<comment type="similarity">
    <text evidence="5">Belongs to the pyridoxamine 5'-phosphate oxidase family.</text>
</comment>
<dbReference type="PIRSF" id="PIRSF000190">
    <property type="entry name" value="Pyd_amn-ph_oxd"/>
    <property type="match status" value="1"/>
</dbReference>
<name>A0A0D8Y8B8_DICVI</name>
<organism evidence="12 13">
    <name type="scientific">Dictyocaulus viviparus</name>
    <name type="common">Bovine lungworm</name>
    <dbReference type="NCBI Taxonomy" id="29172"/>
    <lineage>
        <taxon>Eukaryota</taxon>
        <taxon>Metazoa</taxon>
        <taxon>Ecdysozoa</taxon>
        <taxon>Nematoda</taxon>
        <taxon>Chromadorea</taxon>
        <taxon>Rhabditida</taxon>
        <taxon>Rhabditina</taxon>
        <taxon>Rhabditomorpha</taxon>
        <taxon>Strongyloidea</taxon>
        <taxon>Metastrongylidae</taxon>
        <taxon>Dictyocaulus</taxon>
    </lineage>
</organism>
<evidence type="ECO:0000259" key="10">
    <source>
        <dbReference type="Pfam" id="PF01243"/>
    </source>
</evidence>
<evidence type="ECO:0000256" key="7">
    <source>
        <dbReference type="ARBA" id="ARBA00022630"/>
    </source>
</evidence>
<dbReference type="AlphaFoldDB" id="A0A0D8Y8B8"/>
<keyword evidence="13" id="KW-1185">Reference proteome</keyword>
<feature type="domain" description="Pyridoxamine 5'-phosphate oxidase N-terminal" evidence="10">
    <location>
        <begin position="3"/>
        <end position="95"/>
    </location>
</feature>
<evidence type="ECO:0000313" key="13">
    <source>
        <dbReference type="Proteomes" id="UP000053766"/>
    </source>
</evidence>
<comment type="cofactor">
    <cofactor evidence="1">
        <name>FMN</name>
        <dbReference type="ChEBI" id="CHEBI:58210"/>
    </cofactor>
</comment>
<sequence length="181" mass="21379">MRPSSRMVLLKSYANHYFTFYTNFNSRKGHELQENPNACMLFYWPRVHRQVRIEGKVTKVPNEDAVAYWNSRPLASRIGSKSSEQSKVVPNREFLLNKQKALEELAEKDGPDSITKPDLWHVSPIISIYTNHTHYFLNQLMCGFALKPDYFEFWQGQSNRLHDRIEFRESDGQWIIQRLSP</sequence>
<evidence type="ECO:0000256" key="2">
    <source>
        <dbReference type="ARBA" id="ARBA00003691"/>
    </source>
</evidence>
<keyword evidence="8" id="KW-0288">FMN</keyword>
<dbReference type="GO" id="GO:0010181">
    <property type="term" value="F:FMN binding"/>
    <property type="evidence" value="ECO:0007669"/>
    <property type="project" value="InterPro"/>
</dbReference>
<dbReference type="SUPFAM" id="SSF50475">
    <property type="entry name" value="FMN-binding split barrel"/>
    <property type="match status" value="1"/>
</dbReference>
<keyword evidence="9" id="KW-0560">Oxidoreductase</keyword>
<feature type="domain" description="Pyridoxine 5'-phosphate oxidase dimerisation C-terminal" evidence="11">
    <location>
        <begin position="142"/>
        <end position="181"/>
    </location>
</feature>
<dbReference type="EMBL" id="KN716164">
    <property type="protein sequence ID" value="KJH52447.1"/>
    <property type="molecule type" value="Genomic_DNA"/>
</dbReference>